<protein>
    <recommendedName>
        <fullName evidence="2">Terpene synthase metal-binding domain-containing protein</fullName>
    </recommendedName>
</protein>
<dbReference type="SUPFAM" id="SSF48576">
    <property type="entry name" value="Terpenoid synthases"/>
    <property type="match status" value="1"/>
</dbReference>
<dbReference type="PANTHER" id="PTHR35201">
    <property type="entry name" value="TERPENE SYNTHASE"/>
    <property type="match status" value="1"/>
</dbReference>
<comment type="caution">
    <text evidence="1">The sequence shown here is derived from an EMBL/GenBank/DDBJ whole genome shotgun (WGS) entry which is preliminary data.</text>
</comment>
<evidence type="ECO:0000313" key="1">
    <source>
        <dbReference type="EMBL" id="GAH00387.1"/>
    </source>
</evidence>
<proteinExistence type="predicted"/>
<name>X1BZF0_9ZZZZ</name>
<feature type="non-terminal residue" evidence="1">
    <location>
        <position position="291"/>
    </location>
</feature>
<accession>X1BZF0</accession>
<organism evidence="1">
    <name type="scientific">marine sediment metagenome</name>
    <dbReference type="NCBI Taxonomy" id="412755"/>
    <lineage>
        <taxon>unclassified sequences</taxon>
        <taxon>metagenomes</taxon>
        <taxon>ecological metagenomes</taxon>
    </lineage>
</organism>
<dbReference type="Gene3D" id="1.10.600.10">
    <property type="entry name" value="Farnesyl Diphosphate Synthase"/>
    <property type="match status" value="1"/>
</dbReference>
<dbReference type="Pfam" id="PF19086">
    <property type="entry name" value="Terpene_syn_C_2"/>
    <property type="match status" value="1"/>
</dbReference>
<evidence type="ECO:0008006" key="2">
    <source>
        <dbReference type="Google" id="ProtNLM"/>
    </source>
</evidence>
<dbReference type="InterPro" id="IPR034686">
    <property type="entry name" value="Terpene_cyclase-like_2"/>
</dbReference>
<feature type="non-terminal residue" evidence="1">
    <location>
        <position position="1"/>
    </location>
</feature>
<sequence>TFPANTEKVHKHYSQWAIKHGLLTKNSKLLTPDLAYASAGVLQQSKLSHLNIYADYAVLTLAVDDVLDNKWREFESVSPIFDIIISALRQKKTKKLANKTNFSFPKLEKFCDAYSDINSRLVKLTKNSSYFIESIVKHFDYLAKEFNYRKQNKTLSVPEYLELRIVTGGTETFCELAYALLGIELSKKIRNHEKYILCSECAYQTLILVNDLTSYFKEKEQAHASDNYIVMQQRCNNIDASTAVKVCIDEHNRQVLRLFELERSLLTMADFSSEEKENLQNALQILKQHLR</sequence>
<dbReference type="GO" id="GO:0010333">
    <property type="term" value="F:terpene synthase activity"/>
    <property type="evidence" value="ECO:0007669"/>
    <property type="project" value="InterPro"/>
</dbReference>
<reference evidence="1" key="1">
    <citation type="journal article" date="2014" name="Front. Microbiol.">
        <title>High frequency of phylogenetically diverse reductive dehalogenase-homologous genes in deep subseafloor sedimentary metagenomes.</title>
        <authorList>
            <person name="Kawai M."/>
            <person name="Futagami T."/>
            <person name="Toyoda A."/>
            <person name="Takaki Y."/>
            <person name="Nishi S."/>
            <person name="Hori S."/>
            <person name="Arai W."/>
            <person name="Tsubouchi T."/>
            <person name="Morono Y."/>
            <person name="Uchiyama I."/>
            <person name="Ito T."/>
            <person name="Fujiyama A."/>
            <person name="Inagaki F."/>
            <person name="Takami H."/>
        </authorList>
    </citation>
    <scope>NUCLEOTIDE SEQUENCE</scope>
    <source>
        <strain evidence="1">Expedition CK06-06</strain>
    </source>
</reference>
<gene>
    <name evidence="1" type="ORF">S01H4_39562</name>
</gene>
<dbReference type="InterPro" id="IPR008949">
    <property type="entry name" value="Isoprenoid_synthase_dom_sf"/>
</dbReference>
<dbReference type="EMBL" id="BART01021449">
    <property type="protein sequence ID" value="GAH00387.1"/>
    <property type="molecule type" value="Genomic_DNA"/>
</dbReference>
<dbReference type="PANTHER" id="PTHR35201:SF4">
    <property type="entry name" value="BETA-PINACENE SYNTHASE-RELATED"/>
    <property type="match status" value="1"/>
</dbReference>
<dbReference type="AlphaFoldDB" id="X1BZF0"/>